<comment type="caution">
    <text evidence="1">The sequence shown here is derived from an EMBL/GenBank/DDBJ whole genome shotgun (WGS) entry which is preliminary data.</text>
</comment>
<organism evidence="1 2">
    <name type="scientific">Leisingera daeponensis</name>
    <dbReference type="NCBI Taxonomy" id="405746"/>
    <lineage>
        <taxon>Bacteria</taxon>
        <taxon>Pseudomonadati</taxon>
        <taxon>Pseudomonadota</taxon>
        <taxon>Alphaproteobacteria</taxon>
        <taxon>Rhodobacterales</taxon>
        <taxon>Roseobacteraceae</taxon>
        <taxon>Leisingera</taxon>
    </lineage>
</organism>
<dbReference type="SUPFAM" id="SSF81901">
    <property type="entry name" value="HCP-like"/>
    <property type="match status" value="1"/>
</dbReference>
<dbReference type="Proteomes" id="UP000766629">
    <property type="component" value="Unassembled WGS sequence"/>
</dbReference>
<accession>A0ABS7NEA1</accession>
<dbReference type="RefSeq" id="WP_222508048.1">
    <property type="nucleotide sequence ID" value="NZ_JAHVJA010000003.1"/>
</dbReference>
<dbReference type="EMBL" id="JAHVJA010000003">
    <property type="protein sequence ID" value="MBY6139490.1"/>
    <property type="molecule type" value="Genomic_DNA"/>
</dbReference>
<protein>
    <submittedName>
        <fullName evidence="1">Uncharacterized protein</fullName>
    </submittedName>
</protein>
<dbReference type="InterPro" id="IPR011990">
    <property type="entry name" value="TPR-like_helical_dom_sf"/>
</dbReference>
<proteinExistence type="predicted"/>
<name>A0ABS7NEA1_9RHOB</name>
<reference evidence="1 2" key="1">
    <citation type="submission" date="2021-06" db="EMBL/GenBank/DDBJ databases">
        <title>50 bacteria genomes isolated from Dapeng, Shenzhen, China.</title>
        <authorList>
            <person name="Zheng W."/>
            <person name="Yu S."/>
            <person name="Huang Y."/>
        </authorList>
    </citation>
    <scope>NUCLEOTIDE SEQUENCE [LARGE SCALE GENOMIC DNA]</scope>
    <source>
        <strain evidence="1 2">DP1N14-2</strain>
    </source>
</reference>
<keyword evidence="2" id="KW-1185">Reference proteome</keyword>
<evidence type="ECO:0000313" key="2">
    <source>
        <dbReference type="Proteomes" id="UP000766629"/>
    </source>
</evidence>
<sequence>MDAKAYNHCCALLRQGELEKLSEILQPLVETGDQDALYLNLMFSLEESGADFDKRRTEGLKALARLKHKRAVFDLAWLYRHGDDGVEQDELKFLQLLTASAFMGDESASKLLKAYLAAELDWDCFPKEA</sequence>
<evidence type="ECO:0000313" key="1">
    <source>
        <dbReference type="EMBL" id="MBY6139490.1"/>
    </source>
</evidence>
<gene>
    <name evidence="1" type="ORF">KUV26_08605</name>
</gene>
<dbReference type="Gene3D" id="1.25.40.10">
    <property type="entry name" value="Tetratricopeptide repeat domain"/>
    <property type="match status" value="1"/>
</dbReference>